<dbReference type="OrthoDB" id="435881at2759"/>
<reference evidence="8 9" key="1">
    <citation type="submission" date="2013-03" db="EMBL/GenBank/DDBJ databases">
        <title>The Genome Sequence of Phialophora europaea CBS 101466.</title>
        <authorList>
            <consortium name="The Broad Institute Genomics Platform"/>
            <person name="Cuomo C."/>
            <person name="de Hoog S."/>
            <person name="Gorbushina A."/>
            <person name="Walker B."/>
            <person name="Young S.K."/>
            <person name="Zeng Q."/>
            <person name="Gargeya S."/>
            <person name="Fitzgerald M."/>
            <person name="Haas B."/>
            <person name="Abouelleil A."/>
            <person name="Allen A.W."/>
            <person name="Alvarado L."/>
            <person name="Arachchi H.M."/>
            <person name="Berlin A.M."/>
            <person name="Chapman S.B."/>
            <person name="Gainer-Dewar J."/>
            <person name="Goldberg J."/>
            <person name="Griggs A."/>
            <person name="Gujja S."/>
            <person name="Hansen M."/>
            <person name="Howarth C."/>
            <person name="Imamovic A."/>
            <person name="Ireland A."/>
            <person name="Larimer J."/>
            <person name="McCowan C."/>
            <person name="Murphy C."/>
            <person name="Pearson M."/>
            <person name="Poon T.W."/>
            <person name="Priest M."/>
            <person name="Roberts A."/>
            <person name="Saif S."/>
            <person name="Shea T."/>
            <person name="Sisk P."/>
            <person name="Sykes S."/>
            <person name="Wortman J."/>
            <person name="Nusbaum C."/>
            <person name="Birren B."/>
        </authorList>
    </citation>
    <scope>NUCLEOTIDE SEQUENCE [LARGE SCALE GENOMIC DNA]</scope>
    <source>
        <strain evidence="8 9">CBS 101466</strain>
    </source>
</reference>
<evidence type="ECO:0000313" key="8">
    <source>
        <dbReference type="EMBL" id="ETN45625.1"/>
    </source>
</evidence>
<dbReference type="Pfam" id="PF00172">
    <property type="entry name" value="Zn_clus"/>
    <property type="match status" value="1"/>
</dbReference>
<dbReference type="CDD" id="cd00067">
    <property type="entry name" value="GAL4"/>
    <property type="match status" value="1"/>
</dbReference>
<dbReference type="InterPro" id="IPR007219">
    <property type="entry name" value="XnlR_reg_dom"/>
</dbReference>
<dbReference type="PROSITE" id="PS00463">
    <property type="entry name" value="ZN2_CY6_FUNGAL_1"/>
    <property type="match status" value="1"/>
</dbReference>
<dbReference type="GO" id="GO:0006351">
    <property type="term" value="P:DNA-templated transcription"/>
    <property type="evidence" value="ECO:0007669"/>
    <property type="project" value="InterPro"/>
</dbReference>
<evidence type="ECO:0000256" key="3">
    <source>
        <dbReference type="ARBA" id="ARBA00023015"/>
    </source>
</evidence>
<dbReference type="CDD" id="cd12148">
    <property type="entry name" value="fungal_TF_MHR"/>
    <property type="match status" value="1"/>
</dbReference>
<dbReference type="GeneID" id="19976796"/>
<sequence>MEGSIGKSRSILKPCINCRQRKVKCDRGQPCTECVRFNKECLYESTSTQTSSDPSRESQELLARINRLEALLEQQKTASSSSASTSPDNVHVIGISRAIELALKLPLVSVGFLTVKDGLTNYVDSGFWAKLFEESSELRLLLETEANMQTNDVLLGVGDIPISPADVSSYELMPTQEQRTLLLDYFFDKIEPFVGILHEPTFRSNCRLFWLGTMPQTSEFGALLSTVYALTVQILPSDAVTAIFSVPKKETVERFCTAARFGLAVAHVMTTRSLLVFQAFLYWTTFLYERGDVETANGTIGIANQIARRLGLHKDPCKLDISPFISELRARAWNHLLYLNTRAHDFEGLDVSPLLEVSGTFYPVAVHDDEWQDWLHAPLQMYPAISNRRTKFPVLRRQFATLTCFLLQSTTQLDVLRSDEILAAMEEQLQSDYFDRFDHSQVIQRFEALYVRLMVQRTALSVDVTHLKTGRKSGVAFKNVLYQRAVALLALISRAEAAADSFGWGWIFRTNPEFLAVSIVLCHIINRMEHFSREQIDEGWLHIEKFCQRHDSDEFSIRQTSAWRIIQHYRQQARQRIQSDDMAAASNSLSMAWDLTDTTNDPWMSNAFGMDGSGATEQQWH</sequence>
<dbReference type="eggNOG" id="ENOG502SIT3">
    <property type="taxonomic scope" value="Eukaryota"/>
</dbReference>
<comment type="subcellular location">
    <subcellularLocation>
        <location evidence="1">Nucleus</location>
    </subcellularLocation>
</comment>
<dbReference type="SUPFAM" id="SSF57701">
    <property type="entry name" value="Zn2/Cys6 DNA-binding domain"/>
    <property type="match status" value="1"/>
</dbReference>
<dbReference type="InterPro" id="IPR036864">
    <property type="entry name" value="Zn2-C6_fun-type_DNA-bd_sf"/>
</dbReference>
<dbReference type="RefSeq" id="XP_008712353.1">
    <property type="nucleotide sequence ID" value="XM_008714131.1"/>
</dbReference>
<dbReference type="AlphaFoldDB" id="W2SAG0"/>
<organism evidence="8 9">
    <name type="scientific">Cyphellophora europaea (strain CBS 101466)</name>
    <name type="common">Phialophora europaea</name>
    <dbReference type="NCBI Taxonomy" id="1220924"/>
    <lineage>
        <taxon>Eukaryota</taxon>
        <taxon>Fungi</taxon>
        <taxon>Dikarya</taxon>
        <taxon>Ascomycota</taxon>
        <taxon>Pezizomycotina</taxon>
        <taxon>Eurotiomycetes</taxon>
        <taxon>Chaetothyriomycetidae</taxon>
        <taxon>Chaetothyriales</taxon>
        <taxon>Cyphellophoraceae</taxon>
        <taxon>Cyphellophora</taxon>
    </lineage>
</organism>
<dbReference type="STRING" id="1220924.W2SAG0"/>
<evidence type="ECO:0000256" key="1">
    <source>
        <dbReference type="ARBA" id="ARBA00004123"/>
    </source>
</evidence>
<dbReference type="PANTHER" id="PTHR31001:SF85">
    <property type="entry name" value="ZN(II)2CYS6 TRANSCRIPTION FACTOR (EUROFUNG)"/>
    <property type="match status" value="1"/>
</dbReference>
<evidence type="ECO:0000256" key="2">
    <source>
        <dbReference type="ARBA" id="ARBA00022723"/>
    </source>
</evidence>
<dbReference type="GO" id="GO:0005634">
    <property type="term" value="C:nucleus"/>
    <property type="evidence" value="ECO:0007669"/>
    <property type="project" value="UniProtKB-SubCell"/>
</dbReference>
<dbReference type="VEuPathDB" id="FungiDB:HMPREF1541_09457"/>
<keyword evidence="6" id="KW-0539">Nucleus</keyword>
<feature type="domain" description="Zn(2)-C6 fungal-type" evidence="7">
    <location>
        <begin position="14"/>
        <end position="43"/>
    </location>
</feature>
<keyword evidence="9" id="KW-1185">Reference proteome</keyword>
<dbReference type="PROSITE" id="PS50048">
    <property type="entry name" value="ZN2_CY6_FUNGAL_2"/>
    <property type="match status" value="1"/>
</dbReference>
<dbReference type="GO" id="GO:0003677">
    <property type="term" value="F:DNA binding"/>
    <property type="evidence" value="ECO:0007669"/>
    <property type="project" value="UniProtKB-KW"/>
</dbReference>
<dbReference type="Proteomes" id="UP000030752">
    <property type="component" value="Unassembled WGS sequence"/>
</dbReference>
<dbReference type="InParanoid" id="W2SAG0"/>
<dbReference type="EMBL" id="KB822712">
    <property type="protein sequence ID" value="ETN45625.1"/>
    <property type="molecule type" value="Genomic_DNA"/>
</dbReference>
<name>W2SAG0_CYPE1</name>
<dbReference type="HOGENOM" id="CLU_004083_7_2_1"/>
<dbReference type="GO" id="GO:0008270">
    <property type="term" value="F:zinc ion binding"/>
    <property type="evidence" value="ECO:0007669"/>
    <property type="project" value="InterPro"/>
</dbReference>
<dbReference type="SMART" id="SM00066">
    <property type="entry name" value="GAL4"/>
    <property type="match status" value="1"/>
</dbReference>
<proteinExistence type="predicted"/>
<evidence type="ECO:0000256" key="5">
    <source>
        <dbReference type="ARBA" id="ARBA00023163"/>
    </source>
</evidence>
<dbReference type="InterPro" id="IPR050613">
    <property type="entry name" value="Sec_Metabolite_Reg"/>
</dbReference>
<evidence type="ECO:0000256" key="6">
    <source>
        <dbReference type="ARBA" id="ARBA00023242"/>
    </source>
</evidence>
<gene>
    <name evidence="8" type="ORF">HMPREF1541_09457</name>
</gene>
<dbReference type="GO" id="GO:0000981">
    <property type="term" value="F:DNA-binding transcription factor activity, RNA polymerase II-specific"/>
    <property type="evidence" value="ECO:0007669"/>
    <property type="project" value="InterPro"/>
</dbReference>
<dbReference type="Gene3D" id="4.10.240.10">
    <property type="entry name" value="Zn(2)-C6 fungal-type DNA-binding domain"/>
    <property type="match status" value="1"/>
</dbReference>
<dbReference type="PANTHER" id="PTHR31001">
    <property type="entry name" value="UNCHARACTERIZED TRANSCRIPTIONAL REGULATORY PROTEIN"/>
    <property type="match status" value="1"/>
</dbReference>
<evidence type="ECO:0000259" key="7">
    <source>
        <dbReference type="PROSITE" id="PS50048"/>
    </source>
</evidence>
<accession>W2SAG0</accession>
<protein>
    <recommendedName>
        <fullName evidence="7">Zn(2)-C6 fungal-type domain-containing protein</fullName>
    </recommendedName>
</protein>
<keyword evidence="2" id="KW-0479">Metal-binding</keyword>
<keyword evidence="3" id="KW-0805">Transcription regulation</keyword>
<keyword evidence="4" id="KW-0238">DNA-binding</keyword>
<keyword evidence="5" id="KW-0804">Transcription</keyword>
<dbReference type="Pfam" id="PF04082">
    <property type="entry name" value="Fungal_trans"/>
    <property type="match status" value="1"/>
</dbReference>
<evidence type="ECO:0000256" key="4">
    <source>
        <dbReference type="ARBA" id="ARBA00023125"/>
    </source>
</evidence>
<dbReference type="InterPro" id="IPR001138">
    <property type="entry name" value="Zn2Cys6_DnaBD"/>
</dbReference>
<evidence type="ECO:0000313" key="9">
    <source>
        <dbReference type="Proteomes" id="UP000030752"/>
    </source>
</evidence>